<name>A0A979G9V3_CHIPD</name>
<dbReference type="SUPFAM" id="SSF46785">
    <property type="entry name" value="Winged helix' DNA-binding domain"/>
    <property type="match status" value="1"/>
</dbReference>
<proteinExistence type="predicted"/>
<evidence type="ECO:0000256" key="2">
    <source>
        <dbReference type="ARBA" id="ARBA00023125"/>
    </source>
</evidence>
<gene>
    <name evidence="5" type="ordered locus">Cpin_5989</name>
</gene>
<reference evidence="6" key="1">
    <citation type="submission" date="2009-08" db="EMBL/GenBank/DDBJ databases">
        <title>The complete genome of Chitinophaga pinensis DSM 2588.</title>
        <authorList>
            <consortium name="US DOE Joint Genome Institute (JGI-PGF)"/>
            <person name="Lucas S."/>
            <person name="Copeland A."/>
            <person name="Lapidus A."/>
            <person name="Glavina del Rio T."/>
            <person name="Dalin E."/>
            <person name="Tice H."/>
            <person name="Bruce D."/>
            <person name="Goodwin L."/>
            <person name="Pitluck S."/>
            <person name="Kyrpides N."/>
            <person name="Mavromatis K."/>
            <person name="Ivanova N."/>
            <person name="Mikhailova N."/>
            <person name="Sims D."/>
            <person name="Meinche L."/>
            <person name="Brettin T."/>
            <person name="Detter J.C."/>
            <person name="Han C."/>
            <person name="Larimer F."/>
            <person name="Land M."/>
            <person name="Hauser L."/>
            <person name="Markowitz V."/>
            <person name="Cheng J.-F."/>
            <person name="Hugenholtz P."/>
            <person name="Woyke T."/>
            <person name="Wu D."/>
            <person name="Spring S."/>
            <person name="Klenk H.-P."/>
            <person name="Eisen J.A."/>
        </authorList>
    </citation>
    <scope>NUCLEOTIDE SEQUENCE [LARGE SCALE GENOMIC DNA]</scope>
    <source>
        <strain evidence="6">ATCC 43595 / DSM 2588 / LMG 13176 / NBRC 15968 / NCIMB 11800 / UQM 2034</strain>
    </source>
</reference>
<evidence type="ECO:0000256" key="1">
    <source>
        <dbReference type="ARBA" id="ARBA00023015"/>
    </source>
</evidence>
<evidence type="ECO:0000259" key="4">
    <source>
        <dbReference type="PROSITE" id="PS51118"/>
    </source>
</evidence>
<dbReference type="InterPro" id="IPR002577">
    <property type="entry name" value="HTH_HxlR"/>
</dbReference>
<evidence type="ECO:0000313" key="5">
    <source>
        <dbReference type="EMBL" id="ACU63403.1"/>
    </source>
</evidence>
<dbReference type="PANTHER" id="PTHR33204">
    <property type="entry name" value="TRANSCRIPTIONAL REGULATOR, MARR FAMILY"/>
    <property type="match status" value="1"/>
</dbReference>
<reference evidence="5 6" key="2">
    <citation type="journal article" date="2010" name="Stand. Genomic Sci.">
        <title>Complete genome sequence of Chitinophaga pinensis type strain (UQM 2034).</title>
        <authorList>
            <person name="Glavina Del Rio T."/>
            <person name="Abt B."/>
            <person name="Spring S."/>
            <person name="Lapidus A."/>
            <person name="Nolan M."/>
            <person name="Tice H."/>
            <person name="Copeland A."/>
            <person name="Cheng J.F."/>
            <person name="Chen F."/>
            <person name="Bruce D."/>
            <person name="Goodwin L."/>
            <person name="Pitluck S."/>
            <person name="Ivanova N."/>
            <person name="Mavromatis K."/>
            <person name="Mikhailova N."/>
            <person name="Pati A."/>
            <person name="Chen A."/>
            <person name="Palaniappan K."/>
            <person name="Land M."/>
            <person name="Hauser L."/>
            <person name="Chang Y.J."/>
            <person name="Jeffries C.D."/>
            <person name="Chain P."/>
            <person name="Saunders E."/>
            <person name="Detter J.C."/>
            <person name="Brettin T."/>
            <person name="Rohde M."/>
            <person name="Goker M."/>
            <person name="Bristow J."/>
            <person name="Eisen J.A."/>
            <person name="Markowitz V."/>
            <person name="Hugenholtz P."/>
            <person name="Kyrpides N.C."/>
            <person name="Klenk H.P."/>
            <person name="Lucas S."/>
        </authorList>
    </citation>
    <scope>NUCLEOTIDE SEQUENCE [LARGE SCALE GENOMIC DNA]</scope>
    <source>
        <strain evidence="6">ATCC 43595 / DSM 2588 / LMG 13176 / NBRC 15968 / NCIMB 11800 / UQM 2034</strain>
    </source>
</reference>
<feature type="domain" description="HTH hxlR-type" evidence="4">
    <location>
        <begin position="20"/>
        <end position="118"/>
    </location>
</feature>
<dbReference type="Proteomes" id="UP000002215">
    <property type="component" value="Chromosome"/>
</dbReference>
<organism evidence="5 6">
    <name type="scientific">Chitinophaga pinensis (strain ATCC 43595 / DSM 2588 / LMG 13176 / NBRC 15968 / NCIMB 11800 / UQM 2034)</name>
    <dbReference type="NCBI Taxonomy" id="485918"/>
    <lineage>
        <taxon>Bacteria</taxon>
        <taxon>Pseudomonadati</taxon>
        <taxon>Bacteroidota</taxon>
        <taxon>Chitinophagia</taxon>
        <taxon>Chitinophagales</taxon>
        <taxon>Chitinophagaceae</taxon>
        <taxon>Chitinophaga</taxon>
    </lineage>
</organism>
<dbReference type="GO" id="GO:0003677">
    <property type="term" value="F:DNA binding"/>
    <property type="evidence" value="ECO:0007669"/>
    <property type="project" value="UniProtKB-KW"/>
</dbReference>
<dbReference type="KEGG" id="cpi:Cpin_5989"/>
<dbReference type="InterPro" id="IPR036388">
    <property type="entry name" value="WH-like_DNA-bd_sf"/>
</dbReference>
<keyword evidence="1" id="KW-0805">Transcription regulation</keyword>
<evidence type="ECO:0000313" key="6">
    <source>
        <dbReference type="Proteomes" id="UP000002215"/>
    </source>
</evidence>
<dbReference type="PROSITE" id="PS51118">
    <property type="entry name" value="HTH_HXLR"/>
    <property type="match status" value="1"/>
</dbReference>
<dbReference type="Gene3D" id="1.10.10.10">
    <property type="entry name" value="Winged helix-like DNA-binding domain superfamily/Winged helix DNA-binding domain"/>
    <property type="match status" value="1"/>
</dbReference>
<dbReference type="Pfam" id="PF01638">
    <property type="entry name" value="HxlR"/>
    <property type="match status" value="1"/>
</dbReference>
<dbReference type="InterPro" id="IPR036390">
    <property type="entry name" value="WH_DNA-bd_sf"/>
</dbReference>
<sequence>MAKIKATSTNNLNRQLFLDCSLTYALQLVGGRWKLLILMELSSGAKRYNELKKNTPNITERMLTLQLRELEADGLVVRKVYAEVPPKVEYTLTAIGHELTPICMQLHGWGERHKDNAASKMQTVAFDAVSVCK</sequence>
<keyword evidence="3" id="KW-0804">Transcription</keyword>
<dbReference type="AlphaFoldDB" id="A0A979G9V3"/>
<protein>
    <submittedName>
        <fullName evidence="5">Transcriptional regulator, HxlR family</fullName>
    </submittedName>
</protein>
<evidence type="ECO:0000256" key="3">
    <source>
        <dbReference type="ARBA" id="ARBA00023163"/>
    </source>
</evidence>
<keyword evidence="2" id="KW-0238">DNA-binding</keyword>
<dbReference type="RefSeq" id="WP_012793568.1">
    <property type="nucleotide sequence ID" value="NC_013132.1"/>
</dbReference>
<dbReference type="OrthoDB" id="9797599at2"/>
<dbReference type="PANTHER" id="PTHR33204:SF29">
    <property type="entry name" value="TRANSCRIPTIONAL REGULATOR"/>
    <property type="match status" value="1"/>
</dbReference>
<dbReference type="EMBL" id="CP001699">
    <property type="protein sequence ID" value="ACU63403.1"/>
    <property type="molecule type" value="Genomic_DNA"/>
</dbReference>
<accession>A0A979G9V3</accession>